<name>A0A2P6MUD7_9EUKA</name>
<feature type="transmembrane region" description="Helical" evidence="1">
    <location>
        <begin position="32"/>
        <end position="53"/>
    </location>
</feature>
<comment type="caution">
    <text evidence="2">The sequence shown here is derived from an EMBL/GenBank/DDBJ whole genome shotgun (WGS) entry which is preliminary data.</text>
</comment>
<reference evidence="2 3" key="1">
    <citation type="journal article" date="2018" name="Genome Biol. Evol.">
        <title>Multiple Roots of Fruiting Body Formation in Amoebozoa.</title>
        <authorList>
            <person name="Hillmann F."/>
            <person name="Forbes G."/>
            <person name="Novohradska S."/>
            <person name="Ferling I."/>
            <person name="Riege K."/>
            <person name="Groth M."/>
            <person name="Westermann M."/>
            <person name="Marz M."/>
            <person name="Spaller T."/>
            <person name="Winckler T."/>
            <person name="Schaap P."/>
            <person name="Glockner G."/>
        </authorList>
    </citation>
    <scope>NUCLEOTIDE SEQUENCE [LARGE SCALE GENOMIC DNA]</scope>
    <source>
        <strain evidence="2 3">Jena</strain>
    </source>
</reference>
<keyword evidence="1" id="KW-1133">Transmembrane helix</keyword>
<dbReference type="InParanoid" id="A0A2P6MUD7"/>
<gene>
    <name evidence="2" type="ORF">PROFUN_15794</name>
</gene>
<keyword evidence="1" id="KW-0812">Transmembrane</keyword>
<accession>A0A2P6MUD7</accession>
<keyword evidence="1" id="KW-0472">Membrane</keyword>
<protein>
    <submittedName>
        <fullName evidence="2">Uncharacterized protein</fullName>
    </submittedName>
</protein>
<dbReference type="Proteomes" id="UP000241769">
    <property type="component" value="Unassembled WGS sequence"/>
</dbReference>
<sequence length="98" mass="11691">MDLYLPLSERLPSRGLESCKIHYTLQWYYIPYFYLILLYMAAHIISMSIKFALLNSFAQTFCAPYKVVSSLRSYNECISKTEMDYNTPFYYDEILSDY</sequence>
<organism evidence="2 3">
    <name type="scientific">Planoprotostelium fungivorum</name>
    <dbReference type="NCBI Taxonomy" id="1890364"/>
    <lineage>
        <taxon>Eukaryota</taxon>
        <taxon>Amoebozoa</taxon>
        <taxon>Evosea</taxon>
        <taxon>Variosea</taxon>
        <taxon>Cavosteliida</taxon>
        <taxon>Cavosteliaceae</taxon>
        <taxon>Planoprotostelium</taxon>
    </lineage>
</organism>
<evidence type="ECO:0000313" key="3">
    <source>
        <dbReference type="Proteomes" id="UP000241769"/>
    </source>
</evidence>
<evidence type="ECO:0000256" key="1">
    <source>
        <dbReference type="SAM" id="Phobius"/>
    </source>
</evidence>
<keyword evidence="3" id="KW-1185">Reference proteome</keyword>
<proteinExistence type="predicted"/>
<evidence type="ECO:0000313" key="2">
    <source>
        <dbReference type="EMBL" id="PRP75294.1"/>
    </source>
</evidence>
<dbReference type="AlphaFoldDB" id="A0A2P6MUD7"/>
<dbReference type="EMBL" id="MDYQ01000396">
    <property type="protein sequence ID" value="PRP75294.1"/>
    <property type="molecule type" value="Genomic_DNA"/>
</dbReference>